<evidence type="ECO:0000313" key="2">
    <source>
        <dbReference type="EMBL" id="GAK52476.1"/>
    </source>
</evidence>
<sequence>MKTFVVGASGATGRLLVAQLLKRDLHVKIIARTIESLPDHVRHHANLSIIQESILNLSDAEMAQHVNDCVAVASCLGHNLNFKGIFGQPRQLVTDATRRLCIAIKANYPAQSVKFVLMNTTGNRNLDLAEPMIFAERCVMRLIRLLLPPHGDNEDAANYLRTEIGQNDTTIEWVVVRPDTLINDSEVTPYEIYPSPIRSAIFNAGKTSRVNVAHFMAELITDHHTWNRWKGQMPVIYNTSPSTENRQ</sequence>
<dbReference type="STRING" id="1499966.U14_03727"/>
<dbReference type="PANTHER" id="PTHR15020:SF11">
    <property type="entry name" value="OS06G0360300 PROTEIN"/>
    <property type="match status" value="1"/>
</dbReference>
<name>A0A081BQ10_9BACT</name>
<dbReference type="Gene3D" id="3.40.50.720">
    <property type="entry name" value="NAD(P)-binding Rossmann-like Domain"/>
    <property type="match status" value="1"/>
</dbReference>
<dbReference type="SUPFAM" id="SSF51735">
    <property type="entry name" value="NAD(P)-binding Rossmann-fold domains"/>
    <property type="match status" value="1"/>
</dbReference>
<dbReference type="InterPro" id="IPR016040">
    <property type="entry name" value="NAD(P)-bd_dom"/>
</dbReference>
<dbReference type="AlphaFoldDB" id="A0A081BQ10"/>
<gene>
    <name evidence="2" type="ORF">U14_03727</name>
</gene>
<evidence type="ECO:0000259" key="1">
    <source>
        <dbReference type="Pfam" id="PF13460"/>
    </source>
</evidence>
<dbReference type="PANTHER" id="PTHR15020">
    <property type="entry name" value="FLAVIN REDUCTASE-RELATED"/>
    <property type="match status" value="1"/>
</dbReference>
<dbReference type="EMBL" id="DF820458">
    <property type="protein sequence ID" value="GAK52476.1"/>
    <property type="molecule type" value="Genomic_DNA"/>
</dbReference>
<protein>
    <recommendedName>
        <fullName evidence="1">NAD(P)-binding domain-containing protein</fullName>
    </recommendedName>
</protein>
<keyword evidence="3" id="KW-1185">Reference proteome</keyword>
<organism evidence="2">
    <name type="scientific">Candidatus Moduliflexus flocculans</name>
    <dbReference type="NCBI Taxonomy" id="1499966"/>
    <lineage>
        <taxon>Bacteria</taxon>
        <taxon>Candidatus Moduliflexota</taxon>
        <taxon>Candidatus Moduliflexia</taxon>
        <taxon>Candidatus Moduliflexales</taxon>
        <taxon>Candidatus Moduliflexaceae</taxon>
    </lineage>
</organism>
<dbReference type="Pfam" id="PF13460">
    <property type="entry name" value="NAD_binding_10"/>
    <property type="match status" value="1"/>
</dbReference>
<dbReference type="InterPro" id="IPR036291">
    <property type="entry name" value="NAD(P)-bd_dom_sf"/>
</dbReference>
<dbReference type="HOGENOM" id="CLU_025711_4_2_0"/>
<accession>A0A081BQ10</accession>
<proteinExistence type="predicted"/>
<evidence type="ECO:0000313" key="3">
    <source>
        <dbReference type="Proteomes" id="UP000030700"/>
    </source>
</evidence>
<dbReference type="Proteomes" id="UP000030700">
    <property type="component" value="Unassembled WGS sequence"/>
</dbReference>
<feature type="domain" description="NAD(P)-binding" evidence="1">
    <location>
        <begin position="7"/>
        <end position="222"/>
    </location>
</feature>
<reference evidence="2" key="1">
    <citation type="journal article" date="2015" name="PeerJ">
        <title>First genomic representation of candidate bacterial phylum KSB3 points to enhanced environmental sensing as a trigger of wastewater bulking.</title>
        <authorList>
            <person name="Sekiguchi Y."/>
            <person name="Ohashi A."/>
            <person name="Parks D.H."/>
            <person name="Yamauchi T."/>
            <person name="Tyson G.W."/>
            <person name="Hugenholtz P."/>
        </authorList>
    </citation>
    <scope>NUCLEOTIDE SEQUENCE [LARGE SCALE GENOMIC DNA]</scope>
</reference>